<dbReference type="InterPro" id="IPR029058">
    <property type="entry name" value="AB_hydrolase_fold"/>
</dbReference>
<accession>A0A8H4I3Q5</accession>
<proteinExistence type="predicted"/>
<sequence>MDVRANSTSLFRKHPNGQTTHVVVDDYTDPWTEPETILIQGGFARHSAFWYHWIPSLARHYRVVRRDTRGHGRSSAAPGPGDDYAYTVDTLLDEIIDTLDQLNISKVHFVGESTSDMLDEALAAQFPSRLRSLTTISSPTLLPPAALRLFAFGYPSRPEACRQLGSRGWGERLARVPGTLSASDPAYEAWWLSQIAVSSSEGLAGYAGFLSTFDARAYLPRVSVPMLILAPAKSAATTLEEQLDLARQVKGSKLVVIHGRGHEVYVDKAADCLNAVREFFLEVEQRSTLGVQ</sequence>
<organism evidence="2 3">
    <name type="scientific">Aspergillus fumigatus</name>
    <name type="common">Neosartorya fumigata</name>
    <dbReference type="NCBI Taxonomy" id="746128"/>
    <lineage>
        <taxon>Eukaryota</taxon>
        <taxon>Fungi</taxon>
        <taxon>Dikarya</taxon>
        <taxon>Ascomycota</taxon>
        <taxon>Pezizomycotina</taxon>
        <taxon>Eurotiomycetes</taxon>
        <taxon>Eurotiomycetidae</taxon>
        <taxon>Eurotiales</taxon>
        <taxon>Aspergillaceae</taxon>
        <taxon>Aspergillus</taxon>
        <taxon>Aspergillus subgen. Fumigati</taxon>
    </lineage>
</organism>
<dbReference type="SUPFAM" id="SSF53474">
    <property type="entry name" value="alpha/beta-Hydrolases"/>
    <property type="match status" value="1"/>
</dbReference>
<comment type="caution">
    <text evidence="2">The sequence shown here is derived from an EMBL/GenBank/DDBJ whole genome shotgun (WGS) entry which is preliminary data.</text>
</comment>
<protein>
    <recommendedName>
        <fullName evidence="1">AB hydrolase-1 domain-containing protein</fullName>
    </recommendedName>
</protein>
<dbReference type="PANTHER" id="PTHR43433:SF5">
    <property type="entry name" value="AB HYDROLASE-1 DOMAIN-CONTAINING PROTEIN"/>
    <property type="match status" value="1"/>
</dbReference>
<evidence type="ECO:0000259" key="1">
    <source>
        <dbReference type="Pfam" id="PF00561"/>
    </source>
</evidence>
<gene>
    <name evidence="2" type="ORF">KXV57_003853</name>
</gene>
<dbReference type="AlphaFoldDB" id="A0A8H4I3Q5"/>
<evidence type="ECO:0000313" key="2">
    <source>
        <dbReference type="EMBL" id="KAH1907821.1"/>
    </source>
</evidence>
<dbReference type="Pfam" id="PF00561">
    <property type="entry name" value="Abhydrolase_1"/>
    <property type="match status" value="1"/>
</dbReference>
<dbReference type="Gene3D" id="3.40.50.1820">
    <property type="entry name" value="alpha/beta hydrolase"/>
    <property type="match status" value="1"/>
</dbReference>
<reference evidence="2" key="1">
    <citation type="submission" date="2021-08" db="EMBL/GenBank/DDBJ databases">
        <title>Global Aspergillus fumigatus from environmental and clinical sources.</title>
        <authorList>
            <person name="Barber A."/>
            <person name="Sae-Ong T."/>
        </authorList>
    </citation>
    <scope>NUCLEOTIDE SEQUENCE</scope>
    <source>
        <strain evidence="2">NRZ-2016-071</strain>
    </source>
</reference>
<feature type="domain" description="AB hydrolase-1" evidence="1">
    <location>
        <begin position="36"/>
        <end position="268"/>
    </location>
</feature>
<dbReference type="InterPro" id="IPR000073">
    <property type="entry name" value="AB_hydrolase_1"/>
</dbReference>
<name>A0A8H4I3Q5_ASPFM</name>
<dbReference type="InterPro" id="IPR050471">
    <property type="entry name" value="AB_hydrolase"/>
</dbReference>
<dbReference type="PANTHER" id="PTHR43433">
    <property type="entry name" value="HYDROLASE, ALPHA/BETA FOLD FAMILY PROTEIN"/>
    <property type="match status" value="1"/>
</dbReference>
<evidence type="ECO:0000313" key="3">
    <source>
        <dbReference type="Proteomes" id="UP000813423"/>
    </source>
</evidence>
<dbReference type="EMBL" id="JAIBSC010000024">
    <property type="protein sequence ID" value="KAH1907821.1"/>
    <property type="molecule type" value="Genomic_DNA"/>
</dbReference>
<dbReference type="Proteomes" id="UP000813423">
    <property type="component" value="Unassembled WGS sequence"/>
</dbReference>